<dbReference type="EMBL" id="UINC01036282">
    <property type="protein sequence ID" value="SVB30004.1"/>
    <property type="molecule type" value="Genomic_DNA"/>
</dbReference>
<dbReference type="PROSITE" id="PS50801">
    <property type="entry name" value="STAS"/>
    <property type="match status" value="1"/>
</dbReference>
<sequence>MKINIQQDDNYTTIGLDGAVDLSSSSDARKNIIEVLKENKNILIDLSLVSYIDSSGVASLVEGYQIAKKQSLKFGLFGVSDAAMSVLKLARLDQVFPIYNSKDEYEKEDV</sequence>
<evidence type="ECO:0000313" key="3">
    <source>
        <dbReference type="EMBL" id="SVB30004.1"/>
    </source>
</evidence>
<dbReference type="PANTHER" id="PTHR33495">
    <property type="entry name" value="ANTI-SIGMA FACTOR ANTAGONIST TM_1081-RELATED-RELATED"/>
    <property type="match status" value="1"/>
</dbReference>
<dbReference type="GO" id="GO:0043856">
    <property type="term" value="F:anti-sigma factor antagonist activity"/>
    <property type="evidence" value="ECO:0007669"/>
    <property type="project" value="InterPro"/>
</dbReference>
<accession>A0A382CW05</accession>
<dbReference type="InterPro" id="IPR002645">
    <property type="entry name" value="STAS_dom"/>
</dbReference>
<protein>
    <recommendedName>
        <fullName evidence="2">STAS domain-containing protein</fullName>
    </recommendedName>
</protein>
<dbReference type="InterPro" id="IPR036513">
    <property type="entry name" value="STAS_dom_sf"/>
</dbReference>
<reference evidence="3" key="1">
    <citation type="submission" date="2018-05" db="EMBL/GenBank/DDBJ databases">
        <authorList>
            <person name="Lanie J.A."/>
            <person name="Ng W.-L."/>
            <person name="Kazmierczak K.M."/>
            <person name="Andrzejewski T.M."/>
            <person name="Davidsen T.M."/>
            <person name="Wayne K.J."/>
            <person name="Tettelin H."/>
            <person name="Glass J.I."/>
            <person name="Rusch D."/>
            <person name="Podicherti R."/>
            <person name="Tsui H.-C.T."/>
            <person name="Winkler M.E."/>
        </authorList>
    </citation>
    <scope>NUCLEOTIDE SEQUENCE</scope>
</reference>
<organism evidence="3">
    <name type="scientific">marine metagenome</name>
    <dbReference type="NCBI Taxonomy" id="408172"/>
    <lineage>
        <taxon>unclassified sequences</taxon>
        <taxon>metagenomes</taxon>
        <taxon>ecological metagenomes</taxon>
    </lineage>
</organism>
<gene>
    <name evidence="3" type="ORF">METZ01_LOCUS182858</name>
</gene>
<name>A0A382CW05_9ZZZZ</name>
<dbReference type="AlphaFoldDB" id="A0A382CW05"/>
<dbReference type="Gene3D" id="3.30.750.24">
    <property type="entry name" value="STAS domain"/>
    <property type="match status" value="1"/>
</dbReference>
<dbReference type="InterPro" id="IPR003658">
    <property type="entry name" value="Anti-sigma_ant"/>
</dbReference>
<dbReference type="NCBIfam" id="TIGR00377">
    <property type="entry name" value="ant_ant_sig"/>
    <property type="match status" value="1"/>
</dbReference>
<feature type="domain" description="STAS" evidence="2">
    <location>
        <begin position="1"/>
        <end position="110"/>
    </location>
</feature>
<dbReference type="SUPFAM" id="SSF52091">
    <property type="entry name" value="SpoIIaa-like"/>
    <property type="match status" value="1"/>
</dbReference>
<dbReference type="CDD" id="cd07043">
    <property type="entry name" value="STAS_anti-anti-sigma_factors"/>
    <property type="match status" value="1"/>
</dbReference>
<proteinExistence type="inferred from homology"/>
<evidence type="ECO:0000256" key="1">
    <source>
        <dbReference type="ARBA" id="ARBA00009013"/>
    </source>
</evidence>
<evidence type="ECO:0000259" key="2">
    <source>
        <dbReference type="PROSITE" id="PS50801"/>
    </source>
</evidence>
<comment type="similarity">
    <text evidence="1">Belongs to the anti-sigma-factor antagonist family.</text>
</comment>
<dbReference type="Pfam" id="PF01740">
    <property type="entry name" value="STAS"/>
    <property type="match status" value="1"/>
</dbReference>